<accession>A0A2T7USH5</accession>
<evidence type="ECO:0000256" key="3">
    <source>
        <dbReference type="ARBA" id="ARBA00023163"/>
    </source>
</evidence>
<dbReference type="Gene3D" id="1.20.120.530">
    <property type="entry name" value="GntR ligand-binding domain-like"/>
    <property type="match status" value="1"/>
</dbReference>
<dbReference type="Gene3D" id="1.10.10.10">
    <property type="entry name" value="Winged helix-like DNA-binding domain superfamily/Winged helix DNA-binding domain"/>
    <property type="match status" value="1"/>
</dbReference>
<dbReference type="OrthoDB" id="7620579at2"/>
<organism evidence="5 6">
    <name type="scientific">Pararhodobacter aggregans</name>
    <dbReference type="NCBI Taxonomy" id="404875"/>
    <lineage>
        <taxon>Bacteria</taxon>
        <taxon>Pseudomonadati</taxon>
        <taxon>Pseudomonadota</taxon>
        <taxon>Alphaproteobacteria</taxon>
        <taxon>Rhodobacterales</taxon>
        <taxon>Paracoccaceae</taxon>
        <taxon>Pararhodobacter</taxon>
    </lineage>
</organism>
<evidence type="ECO:0000256" key="1">
    <source>
        <dbReference type="ARBA" id="ARBA00023015"/>
    </source>
</evidence>
<keyword evidence="3" id="KW-0804">Transcription</keyword>
<dbReference type="SUPFAM" id="SSF46785">
    <property type="entry name" value="Winged helix' DNA-binding domain"/>
    <property type="match status" value="1"/>
</dbReference>
<keyword evidence="2" id="KW-0238">DNA-binding</keyword>
<dbReference type="InterPro" id="IPR036388">
    <property type="entry name" value="WH-like_DNA-bd_sf"/>
</dbReference>
<evidence type="ECO:0000256" key="2">
    <source>
        <dbReference type="ARBA" id="ARBA00023125"/>
    </source>
</evidence>
<dbReference type="SUPFAM" id="SSF48008">
    <property type="entry name" value="GntR ligand-binding domain-like"/>
    <property type="match status" value="1"/>
</dbReference>
<proteinExistence type="predicted"/>
<dbReference type="Pfam" id="PF00392">
    <property type="entry name" value="GntR"/>
    <property type="match status" value="1"/>
</dbReference>
<dbReference type="PRINTS" id="PR00035">
    <property type="entry name" value="HTHGNTR"/>
</dbReference>
<dbReference type="PROSITE" id="PS50949">
    <property type="entry name" value="HTH_GNTR"/>
    <property type="match status" value="1"/>
</dbReference>
<dbReference type="PANTHER" id="PTHR43537:SF49">
    <property type="entry name" value="TRANSCRIPTIONAL REGULATORY PROTEIN"/>
    <property type="match status" value="1"/>
</dbReference>
<evidence type="ECO:0000313" key="6">
    <source>
        <dbReference type="Proteomes" id="UP000244810"/>
    </source>
</evidence>
<feature type="domain" description="HTH gntR-type" evidence="4">
    <location>
        <begin position="3"/>
        <end position="70"/>
    </location>
</feature>
<gene>
    <name evidence="5" type="ORF">DDE23_09715</name>
</gene>
<dbReference type="AlphaFoldDB" id="A0A2T7USH5"/>
<dbReference type="EMBL" id="QDDR01000004">
    <property type="protein sequence ID" value="PVE47710.1"/>
    <property type="molecule type" value="Genomic_DNA"/>
</dbReference>
<reference evidence="5 6" key="1">
    <citation type="journal article" date="2011" name="Syst. Appl. Microbiol.">
        <title>Defluviimonas denitrificans gen. nov., sp. nov., and Pararhodobacter aggregans gen. nov., sp. nov., non-phototrophic Rhodobacteraceae from the biofilter of a marine aquaculture.</title>
        <authorList>
            <person name="Foesel B.U."/>
            <person name="Drake H.L."/>
            <person name="Schramm A."/>
        </authorList>
    </citation>
    <scope>NUCLEOTIDE SEQUENCE [LARGE SCALE GENOMIC DNA]</scope>
    <source>
        <strain evidence="5 6">D1-19</strain>
    </source>
</reference>
<sequence length="223" mass="24978">MVRDHVDHIETTLQDAILDGRYADGERLDETRLAEQFGVSRTPVREALRRLAATGLARQHANRGTFVRQPGPLDLYEMFQVMARLEAFCAELACARVAPSAIAALRALNDACAAAATQGDVDRYYGANEAFHQRIYAESGNDFLAETCQTLQRRLRPYRRTQLRTPGRLAQSLAEHAQVIDAIEARQPRKASALLRDHVSVQGERFHRLMSHWRAREGQGASG</sequence>
<dbReference type="Pfam" id="PF07729">
    <property type="entry name" value="FCD"/>
    <property type="match status" value="1"/>
</dbReference>
<dbReference type="Proteomes" id="UP000244810">
    <property type="component" value="Unassembled WGS sequence"/>
</dbReference>
<dbReference type="InterPro" id="IPR008920">
    <property type="entry name" value="TF_FadR/GntR_C"/>
</dbReference>
<evidence type="ECO:0000259" key="4">
    <source>
        <dbReference type="PROSITE" id="PS50949"/>
    </source>
</evidence>
<dbReference type="InterPro" id="IPR000524">
    <property type="entry name" value="Tscrpt_reg_HTH_GntR"/>
</dbReference>
<comment type="caution">
    <text evidence="5">The sequence shown here is derived from an EMBL/GenBank/DDBJ whole genome shotgun (WGS) entry which is preliminary data.</text>
</comment>
<dbReference type="InterPro" id="IPR011711">
    <property type="entry name" value="GntR_C"/>
</dbReference>
<evidence type="ECO:0000313" key="5">
    <source>
        <dbReference type="EMBL" id="PVE47710.1"/>
    </source>
</evidence>
<dbReference type="SMART" id="SM00345">
    <property type="entry name" value="HTH_GNTR"/>
    <property type="match status" value="1"/>
</dbReference>
<dbReference type="SMART" id="SM00895">
    <property type="entry name" value="FCD"/>
    <property type="match status" value="1"/>
</dbReference>
<dbReference type="CDD" id="cd07377">
    <property type="entry name" value="WHTH_GntR"/>
    <property type="match status" value="1"/>
</dbReference>
<dbReference type="GO" id="GO:0003700">
    <property type="term" value="F:DNA-binding transcription factor activity"/>
    <property type="evidence" value="ECO:0007669"/>
    <property type="project" value="InterPro"/>
</dbReference>
<dbReference type="PANTHER" id="PTHR43537">
    <property type="entry name" value="TRANSCRIPTIONAL REGULATOR, GNTR FAMILY"/>
    <property type="match status" value="1"/>
</dbReference>
<dbReference type="InterPro" id="IPR036390">
    <property type="entry name" value="WH_DNA-bd_sf"/>
</dbReference>
<keyword evidence="1" id="KW-0805">Transcription regulation</keyword>
<dbReference type="RefSeq" id="WP_107751082.1">
    <property type="nucleotide sequence ID" value="NZ_QBKF01000003.1"/>
</dbReference>
<dbReference type="GO" id="GO:0003677">
    <property type="term" value="F:DNA binding"/>
    <property type="evidence" value="ECO:0007669"/>
    <property type="project" value="UniProtKB-KW"/>
</dbReference>
<protein>
    <submittedName>
        <fullName evidence="5">GntR family transcriptional regulator</fullName>
    </submittedName>
</protein>
<name>A0A2T7USH5_9RHOB</name>
<keyword evidence="6" id="KW-1185">Reference proteome</keyword>